<dbReference type="Proteomes" id="UP000028252">
    <property type="component" value="Unassembled WGS sequence"/>
</dbReference>
<proteinExistence type="predicted"/>
<organism evidence="2 3">
    <name type="scientific">Marinobacterium lacunae</name>
    <dbReference type="NCBI Taxonomy" id="1232683"/>
    <lineage>
        <taxon>Bacteria</taxon>
        <taxon>Pseudomonadati</taxon>
        <taxon>Pseudomonadota</taxon>
        <taxon>Gammaproteobacteria</taxon>
        <taxon>Oceanospirillales</taxon>
        <taxon>Oceanospirillaceae</taxon>
        <taxon>Marinobacterium</taxon>
    </lineage>
</organism>
<dbReference type="AlphaFoldDB" id="A0A081G1T4"/>
<accession>A0A081G1T4</accession>
<dbReference type="eggNOG" id="COG0584">
    <property type="taxonomic scope" value="Bacteria"/>
</dbReference>
<dbReference type="GO" id="GO:0008889">
    <property type="term" value="F:glycerophosphodiester phosphodiesterase activity"/>
    <property type="evidence" value="ECO:0007669"/>
    <property type="project" value="UniProtKB-EC"/>
</dbReference>
<reference evidence="2 3" key="1">
    <citation type="submission" date="2014-04" db="EMBL/GenBank/DDBJ databases">
        <title>Marinobacterium kochiensis sp. nov., isolated from sediment sample collected from Kochi backwaters in Kerala, India.</title>
        <authorList>
            <person name="Singh A."/>
            <person name="Pinnaka A.K."/>
        </authorList>
    </citation>
    <scope>NUCLEOTIDE SEQUENCE [LARGE SCALE GENOMIC DNA]</scope>
    <source>
        <strain evidence="2 3">AK27</strain>
    </source>
</reference>
<dbReference type="Gene3D" id="3.20.20.190">
    <property type="entry name" value="Phosphatidylinositol (PI) phosphodiesterase"/>
    <property type="match status" value="1"/>
</dbReference>
<dbReference type="InterPro" id="IPR017946">
    <property type="entry name" value="PLC-like_Pdiesterase_TIM-brl"/>
</dbReference>
<dbReference type="PANTHER" id="PTHR46211:SF1">
    <property type="entry name" value="GLYCEROPHOSPHODIESTER PHOSPHODIESTERASE, CYTOPLASMIC"/>
    <property type="match status" value="1"/>
</dbReference>
<dbReference type="PANTHER" id="PTHR46211">
    <property type="entry name" value="GLYCEROPHOSPHORYL DIESTER PHOSPHODIESTERASE"/>
    <property type="match status" value="1"/>
</dbReference>
<feature type="domain" description="GP-PDE" evidence="1">
    <location>
        <begin position="12"/>
        <end position="247"/>
    </location>
</feature>
<dbReference type="PROSITE" id="PS51704">
    <property type="entry name" value="GP_PDE"/>
    <property type="match status" value="1"/>
</dbReference>
<keyword evidence="2" id="KW-0378">Hydrolase</keyword>
<keyword evidence="3" id="KW-1185">Reference proteome</keyword>
<dbReference type="RefSeq" id="WP_051692533.1">
    <property type="nucleotide sequence ID" value="NZ_JMQN01000015.1"/>
</dbReference>
<evidence type="ECO:0000313" key="2">
    <source>
        <dbReference type="EMBL" id="KEA64739.1"/>
    </source>
</evidence>
<dbReference type="GO" id="GO:0006629">
    <property type="term" value="P:lipid metabolic process"/>
    <property type="evidence" value="ECO:0007669"/>
    <property type="project" value="InterPro"/>
</dbReference>
<protein>
    <submittedName>
        <fullName evidence="2">Glycerophosphoryl diester phosphodiesterase</fullName>
        <ecNumber evidence="2">3.1.4.46</ecNumber>
    </submittedName>
</protein>
<gene>
    <name evidence="2" type="ORF">ADIMK_1192</name>
</gene>
<comment type="caution">
    <text evidence="2">The sequence shown here is derived from an EMBL/GenBank/DDBJ whole genome shotgun (WGS) entry which is preliminary data.</text>
</comment>
<evidence type="ECO:0000259" key="1">
    <source>
        <dbReference type="PROSITE" id="PS51704"/>
    </source>
</evidence>
<dbReference type="EMBL" id="JMQN01000015">
    <property type="protein sequence ID" value="KEA64739.1"/>
    <property type="molecule type" value="Genomic_DNA"/>
</dbReference>
<dbReference type="STRING" id="1232683.ADIMK_1192"/>
<dbReference type="EC" id="3.1.4.46" evidence="2"/>
<dbReference type="InterPro" id="IPR030395">
    <property type="entry name" value="GP_PDE_dom"/>
</dbReference>
<name>A0A081G1T4_9GAMM</name>
<dbReference type="OrthoDB" id="9795622at2"/>
<dbReference type="SUPFAM" id="SSF51695">
    <property type="entry name" value="PLC-like phosphodiesterases"/>
    <property type="match status" value="1"/>
</dbReference>
<evidence type="ECO:0000313" key="3">
    <source>
        <dbReference type="Proteomes" id="UP000028252"/>
    </source>
</evidence>
<sequence>MLSATFDGADLPLLIGHRGIPSLAPENTLGGVRKAHTLGTRWVELDTTLLADGTPVINHDADLDRLSDRSGVLHELNLQDLIGVDTAVHFSGWPCSEPVPTLAEMLALLASLDMGLNLEIKDHGLDAAYVVNRLAPVLNSFDADRLLISSFSEALLQQCRLQLPNIRIGLLVERLEAGWVERVKALGLFSLHCDWKGLDADILERAKALGLRVLCWTVNDRDVGMQLLARGVDGLITDCPQVFAPLVRGGDTALLSTETEAVAYEAQ</sequence>
<dbReference type="PATRIC" id="fig|1232683.4.peg.1182"/>
<dbReference type="Pfam" id="PF03009">
    <property type="entry name" value="GDPD"/>
    <property type="match status" value="1"/>
</dbReference>